<evidence type="ECO:0000313" key="2">
    <source>
        <dbReference type="Proteomes" id="UP000708576"/>
    </source>
</evidence>
<sequence length="100" mass="11823">MKDNFKTGNYQKQSMVFLPAQDYEFIKNSVIELRSMLEDGNSKSSTCLDEYISEKDAKIEFNRKTTWFWNQRNNGKLSYKKLGSTVYYLKQDLLNLLSDK</sequence>
<dbReference type="Proteomes" id="UP000708576">
    <property type="component" value="Unassembled WGS sequence"/>
</dbReference>
<accession>A0ABS5JXF0</accession>
<dbReference type="RefSeq" id="WP_212216372.1">
    <property type="nucleotide sequence ID" value="NZ_JAGUCO010000008.1"/>
</dbReference>
<evidence type="ECO:0000313" key="1">
    <source>
        <dbReference type="EMBL" id="MBS2099129.1"/>
    </source>
</evidence>
<keyword evidence="2" id="KW-1185">Reference proteome</keyword>
<evidence type="ECO:0008006" key="3">
    <source>
        <dbReference type="Google" id="ProtNLM"/>
    </source>
</evidence>
<protein>
    <recommendedName>
        <fullName evidence="3">DNA-binding protein</fullName>
    </recommendedName>
</protein>
<comment type="caution">
    <text evidence="1">The sequence shown here is derived from an EMBL/GenBank/DDBJ whole genome shotgun (WGS) entry which is preliminary data.</text>
</comment>
<reference evidence="1 2" key="1">
    <citation type="journal article" date="2015" name="Int. J. Syst. Evol. Microbiol.">
        <title>Carboxylicivirga linearis sp. nov., isolated from a sea cucumber culture pond.</title>
        <authorList>
            <person name="Wang F.Q."/>
            <person name="Zhou Y.X."/>
            <person name="Lin X.Z."/>
            <person name="Chen G.J."/>
            <person name="Du Z.J."/>
        </authorList>
    </citation>
    <scope>NUCLEOTIDE SEQUENCE [LARGE SCALE GENOMIC DNA]</scope>
    <source>
        <strain evidence="1 2">FB218</strain>
    </source>
</reference>
<gene>
    <name evidence="1" type="ORF">KEM10_12630</name>
</gene>
<dbReference type="EMBL" id="JAGUCO010000008">
    <property type="protein sequence ID" value="MBS2099129.1"/>
    <property type="molecule type" value="Genomic_DNA"/>
</dbReference>
<proteinExistence type="predicted"/>
<organism evidence="1 2">
    <name type="scientific">Carboxylicivirga linearis</name>
    <dbReference type="NCBI Taxonomy" id="1628157"/>
    <lineage>
        <taxon>Bacteria</taxon>
        <taxon>Pseudomonadati</taxon>
        <taxon>Bacteroidota</taxon>
        <taxon>Bacteroidia</taxon>
        <taxon>Marinilabiliales</taxon>
        <taxon>Marinilabiliaceae</taxon>
        <taxon>Carboxylicivirga</taxon>
    </lineage>
</organism>
<name>A0ABS5JXF0_9BACT</name>